<dbReference type="KEGG" id="same:SAMCFNEI73_pB0117"/>
<feature type="region of interest" description="Disordered" evidence="1">
    <location>
        <begin position="1"/>
        <end position="37"/>
    </location>
</feature>
<protein>
    <submittedName>
        <fullName evidence="2">Uncharacterized protein</fullName>
    </submittedName>
</protein>
<geneLocation type="plasmid" evidence="2 3">
    <name>B</name>
</geneLocation>
<accession>A0A1L3LTC0</accession>
<sequence>MMLMGDRLGLDPESRAAVSSPEEKPKSKFSGLIGADK</sequence>
<evidence type="ECO:0000313" key="2">
    <source>
        <dbReference type="EMBL" id="APG93317.1"/>
    </source>
</evidence>
<name>A0A1L3LTC0_9HYPH</name>
<dbReference type="Proteomes" id="UP000182306">
    <property type="component" value="Plasmid B"/>
</dbReference>
<keyword evidence="3" id="KW-1185">Reference proteome</keyword>
<organism evidence="2 3">
    <name type="scientific">Sinorhizobium americanum</name>
    <dbReference type="NCBI Taxonomy" id="194963"/>
    <lineage>
        <taxon>Bacteria</taxon>
        <taxon>Pseudomonadati</taxon>
        <taxon>Pseudomonadota</taxon>
        <taxon>Alphaproteobacteria</taxon>
        <taxon>Hyphomicrobiales</taxon>
        <taxon>Rhizobiaceae</taxon>
        <taxon>Sinorhizobium/Ensifer group</taxon>
        <taxon>Sinorhizobium</taxon>
    </lineage>
</organism>
<gene>
    <name evidence="2" type="ORF">SAMCFNEI73_pB0117</name>
</gene>
<dbReference type="AlphaFoldDB" id="A0A1L3LTC0"/>
<evidence type="ECO:0000256" key="1">
    <source>
        <dbReference type="SAM" id="MobiDB-lite"/>
    </source>
</evidence>
<reference evidence="2 3" key="1">
    <citation type="submission" date="2015-10" db="EMBL/GenBank/DDBJ databases">
        <title>Genomic differences between typical nodule nitrogen-fixing rhizobial strains and those coming from bean seeds.</title>
        <authorList>
            <person name="Peralta H."/>
            <person name="Aguilar-Vera A."/>
            <person name="Diaz R."/>
            <person name="Mora Y."/>
            <person name="Martinez-Batallar G."/>
            <person name="Salazar E."/>
            <person name="Vargas-Lagunas C."/>
            <person name="Encarnacion S."/>
            <person name="Girard L."/>
            <person name="Mora J."/>
        </authorList>
    </citation>
    <scope>NUCLEOTIDE SEQUENCE [LARGE SCALE GENOMIC DNA]</scope>
    <source>
        <strain evidence="2 3">CFNEI 73</strain>
        <plasmid evidence="2 3">B</plasmid>
    </source>
</reference>
<evidence type="ECO:0000313" key="3">
    <source>
        <dbReference type="Proteomes" id="UP000182306"/>
    </source>
</evidence>
<dbReference type="EMBL" id="CP013109">
    <property type="protein sequence ID" value="APG93317.1"/>
    <property type="molecule type" value="Genomic_DNA"/>
</dbReference>
<proteinExistence type="predicted"/>
<keyword evidence="2" id="KW-0614">Plasmid</keyword>